<keyword evidence="2" id="KW-1185">Reference proteome</keyword>
<proteinExistence type="predicted"/>
<accession>A0ABM3B611</accession>
<dbReference type="RefSeq" id="XP_040962488.1">
    <property type="nucleotide sequence ID" value="XM_041106554.1"/>
</dbReference>
<sequence>MGDSSLHHQSRWWWFKQQHHRPAPQRTTTPCRNNSDQCGKTGEVFSASEKQAETRYKEAKWDHPVGQAYGFQRYHKDFDKPYTIGKLLGHGQFGYTCVAINKVNADSVTAKKNDKNKRWGFFFWVSKKKVGFSD</sequence>
<organism evidence="2 3">
    <name type="scientific">Gossypium hirsutum</name>
    <name type="common">Upland cotton</name>
    <name type="synonym">Gossypium mexicanum</name>
    <dbReference type="NCBI Taxonomy" id="3635"/>
    <lineage>
        <taxon>Eukaryota</taxon>
        <taxon>Viridiplantae</taxon>
        <taxon>Streptophyta</taxon>
        <taxon>Embryophyta</taxon>
        <taxon>Tracheophyta</taxon>
        <taxon>Spermatophyta</taxon>
        <taxon>Magnoliopsida</taxon>
        <taxon>eudicotyledons</taxon>
        <taxon>Gunneridae</taxon>
        <taxon>Pentapetalae</taxon>
        <taxon>rosids</taxon>
        <taxon>malvids</taxon>
        <taxon>Malvales</taxon>
        <taxon>Malvaceae</taxon>
        <taxon>Malvoideae</taxon>
        <taxon>Gossypium</taxon>
    </lineage>
</organism>
<feature type="binding site" evidence="1">
    <location>
        <position position="112"/>
    </location>
    <ligand>
        <name>ATP</name>
        <dbReference type="ChEBI" id="CHEBI:30616"/>
    </ligand>
</feature>
<dbReference type="PROSITE" id="PS00107">
    <property type="entry name" value="PROTEIN_KINASE_ATP"/>
    <property type="match status" value="1"/>
</dbReference>
<evidence type="ECO:0000256" key="1">
    <source>
        <dbReference type="PROSITE-ProRule" id="PRU10141"/>
    </source>
</evidence>
<dbReference type="GeneID" id="121224071"/>
<evidence type="ECO:0000313" key="3">
    <source>
        <dbReference type="RefSeq" id="XP_040962488.1"/>
    </source>
</evidence>
<evidence type="ECO:0000313" key="2">
    <source>
        <dbReference type="Proteomes" id="UP000818029"/>
    </source>
</evidence>
<keyword evidence="3" id="KW-0418">Kinase</keyword>
<reference evidence="2" key="1">
    <citation type="journal article" date="2020" name="Nat. Genet.">
        <title>Genomic diversifications of five Gossypium allopolyploid species and their impact on cotton improvement.</title>
        <authorList>
            <person name="Chen Z.J."/>
            <person name="Sreedasyam A."/>
            <person name="Ando A."/>
            <person name="Song Q."/>
            <person name="De Santiago L.M."/>
            <person name="Hulse-Kemp A.M."/>
            <person name="Ding M."/>
            <person name="Ye W."/>
            <person name="Kirkbride R.C."/>
            <person name="Jenkins J."/>
            <person name="Plott C."/>
            <person name="Lovell J."/>
            <person name="Lin Y.M."/>
            <person name="Vaughn R."/>
            <person name="Liu B."/>
            <person name="Simpson S."/>
            <person name="Scheffler B.E."/>
            <person name="Wen L."/>
            <person name="Saski C.A."/>
            <person name="Grover C.E."/>
            <person name="Hu G."/>
            <person name="Conover J.L."/>
            <person name="Carlson J.W."/>
            <person name="Shu S."/>
            <person name="Boston L.B."/>
            <person name="Williams M."/>
            <person name="Peterson D.G."/>
            <person name="McGee K."/>
            <person name="Jones D.C."/>
            <person name="Wendel J.F."/>
            <person name="Stelly D.M."/>
            <person name="Grimwood J."/>
            <person name="Schmutz J."/>
        </authorList>
    </citation>
    <scope>NUCLEOTIDE SEQUENCE [LARGE SCALE GENOMIC DNA]</scope>
    <source>
        <strain evidence="2">cv. TM-1</strain>
    </source>
</reference>
<keyword evidence="1" id="KW-0067">ATP-binding</keyword>
<dbReference type="GO" id="GO:0016301">
    <property type="term" value="F:kinase activity"/>
    <property type="evidence" value="ECO:0007669"/>
    <property type="project" value="UniProtKB-KW"/>
</dbReference>
<name>A0ABM3B611_GOSHI</name>
<keyword evidence="3" id="KW-0808">Transferase</keyword>
<gene>
    <name evidence="3" type="primary">LOC121224071</name>
</gene>
<reference evidence="3" key="2">
    <citation type="submission" date="2025-08" db="UniProtKB">
        <authorList>
            <consortium name="RefSeq"/>
        </authorList>
    </citation>
    <scope>IDENTIFICATION</scope>
</reference>
<protein>
    <submittedName>
        <fullName evidence="3">Calcium-dependent protein kinase 16</fullName>
    </submittedName>
</protein>
<keyword evidence="1" id="KW-0547">Nucleotide-binding</keyword>
<dbReference type="Proteomes" id="UP000818029">
    <property type="component" value="Chromosome A03"/>
</dbReference>
<dbReference type="InterPro" id="IPR017441">
    <property type="entry name" value="Protein_kinase_ATP_BS"/>
</dbReference>